<comment type="subcellular location">
    <subcellularLocation>
        <location evidence="2">Mitochondrion matrix</location>
    </subcellularLocation>
</comment>
<dbReference type="GO" id="GO:0005759">
    <property type="term" value="C:mitochondrial matrix"/>
    <property type="evidence" value="ECO:0007669"/>
    <property type="project" value="UniProtKB-SubCell"/>
</dbReference>
<keyword evidence="4 9" id="KW-0547">Nucleotide-binding</keyword>
<dbReference type="Gene3D" id="2.40.50.100">
    <property type="match status" value="1"/>
</dbReference>
<dbReference type="GO" id="GO:0046872">
    <property type="term" value="F:metal ion binding"/>
    <property type="evidence" value="ECO:0007669"/>
    <property type="project" value="InterPro"/>
</dbReference>
<dbReference type="SUPFAM" id="SSF56059">
    <property type="entry name" value="Glutathione synthetase ATP-binding domain-like"/>
    <property type="match status" value="1"/>
</dbReference>
<dbReference type="InterPro" id="IPR005482">
    <property type="entry name" value="Biotin_COase_C"/>
</dbReference>
<keyword evidence="8" id="KW-0092">Biotin</keyword>
<accession>A0A0P1BED0</accession>
<evidence type="ECO:0000256" key="1">
    <source>
        <dbReference type="ARBA" id="ARBA00001953"/>
    </source>
</evidence>
<keyword evidence="6" id="KW-0809">Transit peptide</keyword>
<evidence type="ECO:0000256" key="6">
    <source>
        <dbReference type="ARBA" id="ARBA00022946"/>
    </source>
</evidence>
<dbReference type="CDD" id="cd06850">
    <property type="entry name" value="biotinyl_domain"/>
    <property type="match status" value="1"/>
</dbReference>
<evidence type="ECO:0000313" key="13">
    <source>
        <dbReference type="EMBL" id="CEH14575.1"/>
    </source>
</evidence>
<evidence type="ECO:0000256" key="2">
    <source>
        <dbReference type="ARBA" id="ARBA00004305"/>
    </source>
</evidence>
<feature type="domain" description="ATP-grasp" evidence="11">
    <location>
        <begin position="236"/>
        <end position="436"/>
    </location>
</feature>
<dbReference type="GO" id="GO:0004485">
    <property type="term" value="F:methylcrotonoyl-CoA carboxylase activity"/>
    <property type="evidence" value="ECO:0007669"/>
    <property type="project" value="TreeGrafter"/>
</dbReference>
<dbReference type="Pfam" id="PF02786">
    <property type="entry name" value="CPSase_L_D2"/>
    <property type="match status" value="1"/>
</dbReference>
<dbReference type="InterPro" id="IPR011054">
    <property type="entry name" value="Rudment_hybrid_motif"/>
</dbReference>
<dbReference type="EMBL" id="CCYA01000243">
    <property type="protein sequence ID" value="CEH14575.1"/>
    <property type="molecule type" value="Genomic_DNA"/>
</dbReference>
<dbReference type="PROSITE" id="PS50968">
    <property type="entry name" value="BIOTINYL_LIPOYL"/>
    <property type="match status" value="1"/>
</dbReference>
<dbReference type="Pfam" id="PF00364">
    <property type="entry name" value="Biotin_lipoyl"/>
    <property type="match status" value="1"/>
</dbReference>
<dbReference type="AlphaFoldDB" id="A0A0P1BED0"/>
<proteinExistence type="predicted"/>
<dbReference type="InterPro" id="IPR011761">
    <property type="entry name" value="ATP-grasp"/>
</dbReference>
<dbReference type="FunFam" id="3.30.1490.20:FF:000003">
    <property type="entry name" value="acetyl-CoA carboxylase isoform X1"/>
    <property type="match status" value="1"/>
</dbReference>
<dbReference type="InterPro" id="IPR005481">
    <property type="entry name" value="BC-like_N"/>
</dbReference>
<evidence type="ECO:0000256" key="7">
    <source>
        <dbReference type="ARBA" id="ARBA00023128"/>
    </source>
</evidence>
<dbReference type="SMART" id="SM00878">
    <property type="entry name" value="Biotin_carb_C"/>
    <property type="match status" value="1"/>
</dbReference>
<dbReference type="InterPro" id="IPR011053">
    <property type="entry name" value="Single_hybrid_motif"/>
</dbReference>
<dbReference type="InterPro" id="IPR016185">
    <property type="entry name" value="PreATP-grasp_dom_sf"/>
</dbReference>
<dbReference type="InterPro" id="IPR000089">
    <property type="entry name" value="Biotin_lipoyl"/>
</dbReference>
<dbReference type="FunFam" id="2.40.50.100:FF:000003">
    <property type="entry name" value="Acetyl-CoA carboxylase biotin carboxyl carrier protein"/>
    <property type="match status" value="1"/>
</dbReference>
<dbReference type="SUPFAM" id="SSF52440">
    <property type="entry name" value="PreATP-grasp domain"/>
    <property type="match status" value="1"/>
</dbReference>
<dbReference type="Proteomes" id="UP000054845">
    <property type="component" value="Unassembled WGS sequence"/>
</dbReference>
<dbReference type="Pfam" id="PF02785">
    <property type="entry name" value="Biotin_carb_C"/>
    <property type="match status" value="1"/>
</dbReference>
<dbReference type="InterPro" id="IPR001882">
    <property type="entry name" value="Biotin_BS"/>
</dbReference>
<dbReference type="PANTHER" id="PTHR18866">
    <property type="entry name" value="CARBOXYLASE:PYRUVATE/ACETYL-COA/PROPIONYL-COA CARBOXYLASE"/>
    <property type="match status" value="1"/>
</dbReference>
<dbReference type="InterPro" id="IPR005479">
    <property type="entry name" value="CPAse_ATP-bd"/>
</dbReference>
<dbReference type="Pfam" id="PF00289">
    <property type="entry name" value="Biotin_carb_N"/>
    <property type="match status" value="1"/>
</dbReference>
<dbReference type="SUPFAM" id="SSF51230">
    <property type="entry name" value="Single hybrid motif"/>
    <property type="match status" value="1"/>
</dbReference>
<evidence type="ECO:0000313" key="14">
    <source>
        <dbReference type="Proteomes" id="UP000054845"/>
    </source>
</evidence>
<evidence type="ECO:0000256" key="3">
    <source>
        <dbReference type="ARBA" id="ARBA00022598"/>
    </source>
</evidence>
<dbReference type="FunFam" id="3.30.470.20:FF:000028">
    <property type="entry name" value="Methylcrotonoyl-CoA carboxylase subunit alpha, mitochondrial"/>
    <property type="match status" value="1"/>
</dbReference>
<evidence type="ECO:0000259" key="11">
    <source>
        <dbReference type="PROSITE" id="PS50975"/>
    </source>
</evidence>
<dbReference type="InterPro" id="IPR050856">
    <property type="entry name" value="Biotin_carboxylase_complex"/>
</dbReference>
<name>A0A0P1BED0_9BASI</name>
<dbReference type="OrthoDB" id="196847at2759"/>
<dbReference type="PROSITE" id="PS50979">
    <property type="entry name" value="BC"/>
    <property type="match status" value="1"/>
</dbReference>
<dbReference type="InterPro" id="IPR011764">
    <property type="entry name" value="Biotin_carboxylation_dom"/>
</dbReference>
<keyword evidence="14" id="KW-1185">Reference proteome</keyword>
<dbReference type="PROSITE" id="PS50975">
    <property type="entry name" value="ATP_GRASP"/>
    <property type="match status" value="1"/>
</dbReference>
<dbReference type="PROSITE" id="PS00867">
    <property type="entry name" value="CPSASE_2"/>
    <property type="match status" value="1"/>
</dbReference>
<keyword evidence="7" id="KW-0496">Mitochondrion</keyword>
<organism evidence="13 14">
    <name type="scientific">Ceraceosorus bombacis</name>
    <dbReference type="NCBI Taxonomy" id="401625"/>
    <lineage>
        <taxon>Eukaryota</taxon>
        <taxon>Fungi</taxon>
        <taxon>Dikarya</taxon>
        <taxon>Basidiomycota</taxon>
        <taxon>Ustilaginomycotina</taxon>
        <taxon>Exobasidiomycetes</taxon>
        <taxon>Ceraceosorales</taxon>
        <taxon>Ceraceosoraceae</taxon>
        <taxon>Ceraceosorus</taxon>
    </lineage>
</organism>
<protein>
    <submittedName>
        <fullName evidence="13">3-methylcrotonyl-carboxylase</fullName>
    </submittedName>
</protein>
<dbReference type="SUPFAM" id="SSF51246">
    <property type="entry name" value="Rudiment single hybrid motif"/>
    <property type="match status" value="1"/>
</dbReference>
<comment type="cofactor">
    <cofactor evidence="1">
        <name>biotin</name>
        <dbReference type="ChEBI" id="CHEBI:57586"/>
    </cofactor>
</comment>
<dbReference type="FunFam" id="3.40.50.20:FF:000010">
    <property type="entry name" value="Propionyl-CoA carboxylase subunit alpha"/>
    <property type="match status" value="1"/>
</dbReference>
<feature type="domain" description="Biotin carboxylation" evidence="12">
    <location>
        <begin position="117"/>
        <end position="572"/>
    </location>
</feature>
<feature type="domain" description="Lipoyl-binding" evidence="10">
    <location>
        <begin position="753"/>
        <end position="822"/>
    </location>
</feature>
<keyword evidence="3" id="KW-0436">Ligase</keyword>
<keyword evidence="5 9" id="KW-0067">ATP-binding</keyword>
<evidence type="ECO:0000256" key="5">
    <source>
        <dbReference type="ARBA" id="ARBA00022840"/>
    </source>
</evidence>
<evidence type="ECO:0000256" key="4">
    <source>
        <dbReference type="ARBA" id="ARBA00022741"/>
    </source>
</evidence>
<evidence type="ECO:0000259" key="12">
    <source>
        <dbReference type="PROSITE" id="PS50979"/>
    </source>
</evidence>
<evidence type="ECO:0000256" key="8">
    <source>
        <dbReference type="ARBA" id="ARBA00023267"/>
    </source>
</evidence>
<dbReference type="Gene3D" id="3.30.470.20">
    <property type="entry name" value="ATP-grasp fold, B domain"/>
    <property type="match status" value="1"/>
</dbReference>
<dbReference type="PANTHER" id="PTHR18866:SF33">
    <property type="entry name" value="METHYLCROTONOYL-COA CARBOXYLASE SUBUNIT ALPHA, MITOCHONDRIAL-RELATED"/>
    <property type="match status" value="1"/>
</dbReference>
<dbReference type="GO" id="GO:0005524">
    <property type="term" value="F:ATP binding"/>
    <property type="evidence" value="ECO:0007669"/>
    <property type="project" value="UniProtKB-UniRule"/>
</dbReference>
<evidence type="ECO:0000259" key="10">
    <source>
        <dbReference type="PROSITE" id="PS50968"/>
    </source>
</evidence>
<reference evidence="13 14" key="1">
    <citation type="submission" date="2014-09" db="EMBL/GenBank/DDBJ databases">
        <authorList>
            <person name="Magalhaes I.L.F."/>
            <person name="Oliveira U."/>
            <person name="Santos F.R."/>
            <person name="Vidigal T.H.D.A."/>
            <person name="Brescovit A.D."/>
            <person name="Santos A.J."/>
        </authorList>
    </citation>
    <scope>NUCLEOTIDE SEQUENCE [LARGE SCALE GENOMIC DNA]</scope>
</reference>
<dbReference type="PROSITE" id="PS00188">
    <property type="entry name" value="BIOTIN"/>
    <property type="match status" value="1"/>
</dbReference>
<sequence length="827" mass="88549">MLHLTKRAATARPYTSINAPALRSQLHTASASLLERVFNAPQRDGTYAFDLAPTPTHCCSDGAAVASKTLAFRQRKRILTLAGKRGLSSVATSHSQAGAEGFVPGASDTTSTNTARLPSKVLIANRGEIACRIIKTCKELGVRTVAVYSEADAKSLHVQLADEAYCIGPAASSDSYLRADRIINVAKLTGAEMVHPGYGFLSENSDFSLALSEAGITFIGPPTSAIISMGSKSASKAIMLAAGVPCVPGYHGDDQSYERLSQEAKKMGFPVLIKAVKGGGGKGMKIVWHENEFEEQLLSAKREAEKSFGDGTVLIEKYLLKPRHVEVQIISSAPPHSQHIALSSRDCSVQRRHQKIIEEAPAPNLSEELRRDLESKAVEAARAVDYVGAGTVEFIMDATTGEFYFMEMNTRLQVEHPVSELVTGVDLVALQLLVASGAPLPLSQEDVHVKGHAFEARLYAEDPASNFLPDVGHLQHLHFPAESSIGSDSVVRIDTGVRSGDDVSVFYDPMIAKLIVHAKDRGTALRRLRLALEQTRIVGPKTNVDFLKRLCDHPAFISADELDTGFIARYKADLLPAVPRPSKSVLTCAALYLGLRDSATSAANAGPTLSAFQALRLSAAQPASRTYLLRGRASSGSEKQPHVSVRVLQEQGGVFTVQLHEDDGAISSIRCITTSIAGSEGEVLSAELAPTDAADAAFPSPRIQATIVPRRPSSNALDTVERLDLFLEDRQIEIDVVAPAWVAELRGALTESKASVKSPMPCKVVDVRVQVGSKVEAGDVLVVLEAMKTEHVVRAPRAGVVATLAAKAGQMIGEGVELVLFEEETAE</sequence>
<dbReference type="STRING" id="401625.A0A0P1BED0"/>
<evidence type="ECO:0000256" key="9">
    <source>
        <dbReference type="PROSITE-ProRule" id="PRU00409"/>
    </source>
</evidence>